<dbReference type="AlphaFoldDB" id="W1RRK4"/>
<evidence type="ECO:0000313" key="2">
    <source>
        <dbReference type="Proteomes" id="UP000018857"/>
    </source>
</evidence>
<comment type="caution">
    <text evidence="1">The sequence shown here is derived from an EMBL/GenBank/DDBJ whole genome shotgun (WGS) entry which is preliminary data.</text>
</comment>
<dbReference type="EMBL" id="AYOZ01000034">
    <property type="protein sequence ID" value="ETI59355.1"/>
    <property type="molecule type" value="Genomic_DNA"/>
</dbReference>
<dbReference type="STRING" id="1208321.D104_12745"/>
<keyword evidence="2" id="KW-1185">Reference proteome</keyword>
<evidence type="ECO:0000313" key="1">
    <source>
        <dbReference type="EMBL" id="ETI59355.1"/>
    </source>
</evidence>
<reference evidence="1 2" key="1">
    <citation type="journal article" date="2014" name="Genome Announc.">
        <title>Draft Genome Sequence of Marinomonas sp. Strain D104, a Polycyclic Aromatic Hydrocarbon-Degrading Bacterium from the Deep-Sea Sediment of the Arctic Ocean.</title>
        <authorList>
            <person name="Dong C."/>
            <person name="Bai X."/>
            <person name="Lai Q."/>
            <person name="Xie Y."/>
            <person name="Chen X."/>
            <person name="Shao Z."/>
        </authorList>
    </citation>
    <scope>NUCLEOTIDE SEQUENCE [LARGE SCALE GENOMIC DNA]</scope>
    <source>
        <strain evidence="1 2">D104</strain>
    </source>
</reference>
<organism evidence="1 2">
    <name type="scientific">Marinomonas profundimaris</name>
    <dbReference type="NCBI Taxonomy" id="1208321"/>
    <lineage>
        <taxon>Bacteria</taxon>
        <taxon>Pseudomonadati</taxon>
        <taxon>Pseudomonadota</taxon>
        <taxon>Gammaproteobacteria</taxon>
        <taxon>Oceanospirillales</taxon>
        <taxon>Oceanospirillaceae</taxon>
        <taxon>Marinomonas</taxon>
    </lineage>
</organism>
<gene>
    <name evidence="1" type="ORF">D104_12745</name>
</gene>
<sequence>MNEIDKQYSRLFSLQDDAVKPEYMEWLNFLVNIDVITEALKICTTIEFPEDPTSPFYVTFALSLQNYFINAQGLLENNKFSSGGERPNRFKALVTIAKSVQNKVAHKGLWIATPVRGAVFGKGLYVFYSYPTKELKESLDEMKTYELKRECKRGILDIKKGKIEEKYDLAFELLENQYQDDLFHILEFMKQHYKDFVGYILNEYRKKLQKKDFEKYSVLRKEAGYRTIEERVESITSVYRDLCKRL</sequence>
<dbReference type="RefSeq" id="WP_024024608.1">
    <property type="nucleotide sequence ID" value="NZ_AYOZ01000034.1"/>
</dbReference>
<accession>W1RRK4</accession>
<protein>
    <submittedName>
        <fullName evidence="1">Uncharacterized protein</fullName>
    </submittedName>
</protein>
<dbReference type="PATRIC" id="fig|1208321.3.peg.2530"/>
<dbReference type="eggNOG" id="ENOG502ZI9E">
    <property type="taxonomic scope" value="Bacteria"/>
</dbReference>
<proteinExistence type="predicted"/>
<dbReference type="Proteomes" id="UP000018857">
    <property type="component" value="Unassembled WGS sequence"/>
</dbReference>
<name>W1RRK4_9GAMM</name>